<dbReference type="SUPFAM" id="SSF53822">
    <property type="entry name" value="Periplasmic binding protein-like I"/>
    <property type="match status" value="1"/>
</dbReference>
<reference evidence="7 8" key="1">
    <citation type="submission" date="2023-09" db="EMBL/GenBank/DDBJ databases">
        <title>Pyrofollis japonicus gen. nov. sp. nov., a novel member of the family Pyrodictiaceae isolated from the Iheya North hydrothermal field.</title>
        <authorList>
            <person name="Miyazaki U."/>
            <person name="Sanari M."/>
            <person name="Tame A."/>
            <person name="Kitajima M."/>
            <person name="Okamoto A."/>
            <person name="Sawayama S."/>
            <person name="Miyazaki J."/>
            <person name="Takai K."/>
            <person name="Nakagawa S."/>
        </authorList>
    </citation>
    <scope>NUCLEOTIDE SEQUENCE [LARGE SCALE GENOMIC DNA]</scope>
    <source>
        <strain evidence="7 8">AV2</strain>
    </source>
</reference>
<dbReference type="PRINTS" id="PR00337">
    <property type="entry name" value="LEUILEVALBP"/>
</dbReference>
<feature type="compositionally biased region" description="Low complexity" evidence="4">
    <location>
        <begin position="35"/>
        <end position="49"/>
    </location>
</feature>
<keyword evidence="3" id="KW-0029">Amino-acid transport</keyword>
<name>A0ABM8IU74_9CREN</name>
<dbReference type="Gene3D" id="3.40.50.2300">
    <property type="match status" value="2"/>
</dbReference>
<dbReference type="RefSeq" id="WP_338251923.1">
    <property type="nucleotide sequence ID" value="NZ_AP028907.1"/>
</dbReference>
<feature type="transmembrane region" description="Helical" evidence="5">
    <location>
        <begin position="7"/>
        <end position="27"/>
    </location>
</feature>
<keyword evidence="5" id="KW-0812">Transmembrane</keyword>
<feature type="region of interest" description="Disordered" evidence="4">
    <location>
        <begin position="35"/>
        <end position="54"/>
    </location>
</feature>
<protein>
    <submittedName>
        <fullName evidence="7">ABC transporter substrate-binding protein</fullName>
    </submittedName>
</protein>
<evidence type="ECO:0000256" key="4">
    <source>
        <dbReference type="SAM" id="MobiDB-lite"/>
    </source>
</evidence>
<evidence type="ECO:0000256" key="5">
    <source>
        <dbReference type="SAM" id="Phobius"/>
    </source>
</evidence>
<accession>A0ABM8IU74</accession>
<dbReference type="InterPro" id="IPR028082">
    <property type="entry name" value="Peripla_BP_I"/>
</dbReference>
<evidence type="ECO:0000256" key="2">
    <source>
        <dbReference type="ARBA" id="ARBA00022729"/>
    </source>
</evidence>
<keyword evidence="5" id="KW-0472">Membrane</keyword>
<keyword evidence="8" id="KW-1185">Reference proteome</keyword>
<gene>
    <name evidence="7" type="ORF">PABY_06770</name>
</gene>
<evidence type="ECO:0000256" key="1">
    <source>
        <dbReference type="ARBA" id="ARBA00022448"/>
    </source>
</evidence>
<keyword evidence="2" id="KW-0732">Signal</keyword>
<keyword evidence="1" id="KW-0813">Transport</keyword>
<dbReference type="CDD" id="cd06340">
    <property type="entry name" value="PBP1_ABC_ligand_binding-like"/>
    <property type="match status" value="1"/>
</dbReference>
<evidence type="ECO:0000256" key="3">
    <source>
        <dbReference type="ARBA" id="ARBA00022970"/>
    </source>
</evidence>
<dbReference type="EMBL" id="AP028907">
    <property type="protein sequence ID" value="BES81110.1"/>
    <property type="molecule type" value="Genomic_DNA"/>
</dbReference>
<evidence type="ECO:0000313" key="7">
    <source>
        <dbReference type="EMBL" id="BES81110.1"/>
    </source>
</evidence>
<dbReference type="PANTHER" id="PTHR30483">
    <property type="entry name" value="LEUCINE-SPECIFIC-BINDING PROTEIN"/>
    <property type="match status" value="1"/>
</dbReference>
<dbReference type="GeneID" id="89288702"/>
<dbReference type="Proteomes" id="UP001341135">
    <property type="component" value="Chromosome"/>
</dbReference>
<sequence>MASMKPSIGLIAAIVVVIALIAGVMVLKGGEKTTTETATTQATSPAAGTAAGGASGGEIKIGVILPLSGRLAETGADLKHGIEFAVEQINSMGGVKSCGGAKLVVVYGDSAGKPEVGAAEAERLITQEKVVALVGAYQSAVTKTASEVAERYHVPFLNPDSTSPALTQRGYKWFFRTTPHDAMFAEQQAEFIKWLNEKYNLGLKTYAIIHEDSEWGTKVAEAWKKYFDAAGFKLVKEISYHAATVTSLDAEVKALKAANPDILLVASYVQDAILLVQAMKANNFAPKVVLAQDAGFISPSYVQQVGKDGWFIMSREVFNWDLMGKIPRLKQVNEEYKKKYGVDLNGNSARDYTGIWVLYYALEEACKKASPDNLEEFRAALRDALASLEIPADKLIVPWKGVKFDENGQNILGQGIIVQMMEDGKYHTIYPPEYATAEPKVPFPPWNERS</sequence>
<keyword evidence="5" id="KW-1133">Transmembrane helix</keyword>
<organism evidence="7 8">
    <name type="scientific">Pyrodictium abyssi</name>
    <dbReference type="NCBI Taxonomy" id="54256"/>
    <lineage>
        <taxon>Archaea</taxon>
        <taxon>Thermoproteota</taxon>
        <taxon>Thermoprotei</taxon>
        <taxon>Desulfurococcales</taxon>
        <taxon>Pyrodictiaceae</taxon>
        <taxon>Pyrodictium</taxon>
    </lineage>
</organism>
<dbReference type="Pfam" id="PF13458">
    <property type="entry name" value="Peripla_BP_6"/>
    <property type="match status" value="1"/>
</dbReference>
<dbReference type="InterPro" id="IPR028081">
    <property type="entry name" value="Leu-bd"/>
</dbReference>
<evidence type="ECO:0000313" key="8">
    <source>
        <dbReference type="Proteomes" id="UP001341135"/>
    </source>
</evidence>
<dbReference type="InterPro" id="IPR000709">
    <property type="entry name" value="Leu_Ile_Val-bd"/>
</dbReference>
<feature type="domain" description="Leucine-binding protein" evidence="6">
    <location>
        <begin position="58"/>
        <end position="392"/>
    </location>
</feature>
<evidence type="ECO:0000259" key="6">
    <source>
        <dbReference type="Pfam" id="PF13458"/>
    </source>
</evidence>
<dbReference type="InterPro" id="IPR051010">
    <property type="entry name" value="BCAA_transport"/>
</dbReference>
<proteinExistence type="predicted"/>
<dbReference type="PANTHER" id="PTHR30483:SF37">
    <property type="entry name" value="ABC TRANSPORTER SUBSTRATE-BINDING PROTEIN"/>
    <property type="match status" value="1"/>
</dbReference>